<proteinExistence type="predicted"/>
<reference evidence="1 2" key="2">
    <citation type="submission" date="2016-08" db="EMBL/GenBank/DDBJ databases">
        <title>Pervasive Adenine N6-methylation of Active Genes in Fungi.</title>
        <authorList>
            <consortium name="DOE Joint Genome Institute"/>
            <person name="Mondo S.J."/>
            <person name="Dannebaum R.O."/>
            <person name="Kuo R.C."/>
            <person name="Labutti K."/>
            <person name="Haridas S."/>
            <person name="Kuo A."/>
            <person name="Salamov A."/>
            <person name="Ahrendt S.R."/>
            <person name="Lipzen A."/>
            <person name="Sullivan W."/>
            <person name="Andreopoulos W.B."/>
            <person name="Clum A."/>
            <person name="Lindquist E."/>
            <person name="Daum C."/>
            <person name="Ramamoorthy G.K."/>
            <person name="Gryganskyi A."/>
            <person name="Culley D."/>
            <person name="Magnuson J.K."/>
            <person name="James T.Y."/>
            <person name="O'Malley M.A."/>
            <person name="Stajich J.E."/>
            <person name="Spatafora J.W."/>
            <person name="Visel A."/>
            <person name="Grigoriev I.V."/>
        </authorList>
    </citation>
    <scope>NUCLEOTIDE SEQUENCE [LARGE SCALE GENOMIC DNA]</scope>
    <source>
        <strain evidence="1 2">S4</strain>
    </source>
</reference>
<keyword evidence="2" id="KW-1185">Reference proteome</keyword>
<dbReference type="OrthoDB" id="19448at2759"/>
<sequence>MFIDHNDDFDTYKGETYEPTDFRYTSDDEKNLCYSGKNNPYHGTITSSIVGGKLFGVAKKANIHMIAIDFSDSSILKSFDYIIKNGKKHKTISSESNNEEKIQKCTRYKSKECQTLYKVDKQCFSDENYGFYNEIQEYYSNNESICLDELSFSDEIKNKIISDCENELNSEQYKEYLLSNYSYMNDDKIRSVFKSEKCQLFYDNQYIMDYPYCKSYLDKMVGNLDKKLNYGNEVYDNAIKCGISSVNHSHSICSEGYCTKE</sequence>
<accession>A0A1Y1XLI9</accession>
<dbReference type="AlphaFoldDB" id="A0A1Y1XLI9"/>
<evidence type="ECO:0000313" key="1">
    <source>
        <dbReference type="EMBL" id="ORX86602.1"/>
    </source>
</evidence>
<dbReference type="GO" id="GO:0004252">
    <property type="term" value="F:serine-type endopeptidase activity"/>
    <property type="evidence" value="ECO:0007669"/>
    <property type="project" value="InterPro"/>
</dbReference>
<dbReference type="Gene3D" id="3.40.50.200">
    <property type="entry name" value="Peptidase S8/S53 domain"/>
    <property type="match status" value="1"/>
</dbReference>
<comment type="caution">
    <text evidence="1">The sequence shown here is derived from an EMBL/GenBank/DDBJ whole genome shotgun (WGS) entry which is preliminary data.</text>
</comment>
<protein>
    <submittedName>
        <fullName evidence="1">Uncharacterized protein</fullName>
    </submittedName>
</protein>
<dbReference type="GO" id="GO:0006508">
    <property type="term" value="P:proteolysis"/>
    <property type="evidence" value="ECO:0007669"/>
    <property type="project" value="InterPro"/>
</dbReference>
<reference evidence="1 2" key="1">
    <citation type="submission" date="2016-08" db="EMBL/GenBank/DDBJ databases">
        <title>A Parts List for Fungal Cellulosomes Revealed by Comparative Genomics.</title>
        <authorList>
            <consortium name="DOE Joint Genome Institute"/>
            <person name="Haitjema C.H."/>
            <person name="Gilmore S.P."/>
            <person name="Henske J.K."/>
            <person name="Solomon K.V."/>
            <person name="De Groot R."/>
            <person name="Kuo A."/>
            <person name="Mondo S.J."/>
            <person name="Salamov A.A."/>
            <person name="Labutti K."/>
            <person name="Zhao Z."/>
            <person name="Chiniquy J."/>
            <person name="Barry K."/>
            <person name="Brewer H.M."/>
            <person name="Purvine S.O."/>
            <person name="Wright A.T."/>
            <person name="Boxma B."/>
            <person name="Van Alen T."/>
            <person name="Hackstein J.H."/>
            <person name="Baker S.E."/>
            <person name="Grigoriev I.V."/>
            <person name="O'Malley M.A."/>
        </authorList>
    </citation>
    <scope>NUCLEOTIDE SEQUENCE [LARGE SCALE GENOMIC DNA]</scope>
    <source>
        <strain evidence="1 2">S4</strain>
    </source>
</reference>
<dbReference type="InterPro" id="IPR036852">
    <property type="entry name" value="Peptidase_S8/S53_dom_sf"/>
</dbReference>
<gene>
    <name evidence="1" type="ORF">BCR32DRAFT_275244</name>
</gene>
<name>A0A1Y1XLI9_9FUNG</name>
<evidence type="ECO:0000313" key="2">
    <source>
        <dbReference type="Proteomes" id="UP000193944"/>
    </source>
</evidence>
<dbReference type="Proteomes" id="UP000193944">
    <property type="component" value="Unassembled WGS sequence"/>
</dbReference>
<dbReference type="EMBL" id="MCFG01000019">
    <property type="protein sequence ID" value="ORX86602.1"/>
    <property type="molecule type" value="Genomic_DNA"/>
</dbReference>
<dbReference type="SUPFAM" id="SSF52743">
    <property type="entry name" value="Subtilisin-like"/>
    <property type="match status" value="1"/>
</dbReference>
<organism evidence="1 2">
    <name type="scientific">Anaeromyces robustus</name>
    <dbReference type="NCBI Taxonomy" id="1754192"/>
    <lineage>
        <taxon>Eukaryota</taxon>
        <taxon>Fungi</taxon>
        <taxon>Fungi incertae sedis</taxon>
        <taxon>Chytridiomycota</taxon>
        <taxon>Chytridiomycota incertae sedis</taxon>
        <taxon>Neocallimastigomycetes</taxon>
        <taxon>Neocallimastigales</taxon>
        <taxon>Neocallimastigaceae</taxon>
        <taxon>Anaeromyces</taxon>
    </lineage>
</organism>